<evidence type="ECO:0000256" key="5">
    <source>
        <dbReference type="ARBA" id="ARBA00022729"/>
    </source>
</evidence>
<dbReference type="Proteomes" id="UP000181976">
    <property type="component" value="Unassembled WGS sequence"/>
</dbReference>
<sequence length="1015" mass="113570">MSKYIIKSIWLLAIFFCFSVSMLGQERIIKGVVVDSNGEPLPGVSIAIKGTTTGTITDVDGNFMVEVEPSDVLQFSFIGFNNLEVPVEGNTFLNIVMEESLVALDEVVAIGYGRAKKSDLTSSITSVKGEEMKTMSVGNPVEALQGKAPGVQVVAGSGHPGASPKVLIRGFTSLNLSTDPLYVVDGVPMGTNLNFLNTNEIESIEVLKDASASAIYGSRASNGVVLITTKRGEKGKTQFSADLSYGFQVFEKPYDMANATEYAEIMNQSLQNAGLDERFPDPASLGEGTDWWGEGVNKVSPQRNFSFQASGGNEKHRFAVSLNYYDQESFYNSGNWQKFTARLSSDWEFADWISAGVMVNPRREAWDDTPNWYQDYLLIDPITPIYRPVEEQAGLNEYSIYQRSYYTYVWNPIARDARQFDEGGYYALAANAYAEIKPVKDLVFRTQISGDYKFSHDDDFEPDFVIDGAHEKNEINYVYRSHDFNSYWNWTNTLTYSIETDGHNASIMGGATLEKWGYRYINGTKDGIPNNSDPLRELDAATENPEVNGNSSSTSIESFLGRISYNYLNRYYVTATYRVDGSSKFLDNNKWAAFPSVSVAWRISDEDFMSGVDFIDDWKLRAGWGRLGNQNLPSNVYTSSIGQDYYVFGPGEGSLVNTTYPSSMKNEDIKWETVEDINLGTDFTLFRNHIDGSLEYYQKKTKDMIFQLPYPNYSGYPDDAKIWSNVGSMKSQGMEMALNYHNHAGRLKYDVGVTFTTVAVEATDLPDITPVVYGDNEYTRTVEGDEPGYFYGYKTDGIFQNQFEINAHANEHGALLQEYAQPGDIRFVDVNGDGELNGEDRTKIGSPWPDFTGGVNVRLAYDRFDLVANVYASVGNDIVNWVKGDLYNTENSDNNVISGLLDKAWHGENTSNEYPRVSHTDLNQNFSRFSDFYVEDGSFVRLKNIQLGYSLPQPVLERIGLTKCRFYVSGQNILTITGYDGVEPEVSGDNVLNFGFSGWTYPVLPTYLLGVNITF</sequence>
<evidence type="ECO:0000256" key="1">
    <source>
        <dbReference type="ARBA" id="ARBA00004571"/>
    </source>
</evidence>
<keyword evidence="4 8" id="KW-0812">Transmembrane</keyword>
<evidence type="ECO:0000259" key="9">
    <source>
        <dbReference type="Pfam" id="PF07715"/>
    </source>
</evidence>
<keyword evidence="5" id="KW-0732">Signal</keyword>
<comment type="similarity">
    <text evidence="8">Belongs to the TonB-dependent receptor family.</text>
</comment>
<dbReference type="InterPro" id="IPR012910">
    <property type="entry name" value="Plug_dom"/>
</dbReference>
<protein>
    <submittedName>
        <fullName evidence="10">TonB-linked outer membrane protein, SusC/RagA family</fullName>
    </submittedName>
</protein>
<dbReference type="Pfam" id="PF07715">
    <property type="entry name" value="Plug"/>
    <property type="match status" value="1"/>
</dbReference>
<dbReference type="InterPro" id="IPR037066">
    <property type="entry name" value="Plug_dom_sf"/>
</dbReference>
<dbReference type="FunFam" id="2.60.40.1120:FF:000003">
    <property type="entry name" value="Outer membrane protein Omp121"/>
    <property type="match status" value="1"/>
</dbReference>
<evidence type="ECO:0000256" key="4">
    <source>
        <dbReference type="ARBA" id="ARBA00022692"/>
    </source>
</evidence>
<dbReference type="FunFam" id="2.170.130.10:FF:000008">
    <property type="entry name" value="SusC/RagA family TonB-linked outer membrane protein"/>
    <property type="match status" value="1"/>
</dbReference>
<comment type="subcellular location">
    <subcellularLocation>
        <location evidence="1 8">Cell outer membrane</location>
        <topology evidence="1 8">Multi-pass membrane protein</topology>
    </subcellularLocation>
</comment>
<dbReference type="SUPFAM" id="SSF49464">
    <property type="entry name" value="Carboxypeptidase regulatory domain-like"/>
    <property type="match status" value="1"/>
</dbReference>
<keyword evidence="3 8" id="KW-1134">Transmembrane beta strand</keyword>
<dbReference type="Pfam" id="PF13715">
    <property type="entry name" value="CarbopepD_reg_2"/>
    <property type="match status" value="1"/>
</dbReference>
<dbReference type="InterPro" id="IPR023997">
    <property type="entry name" value="TonB-dep_OMP_SusC/RagA_CS"/>
</dbReference>
<proteinExistence type="inferred from homology"/>
<organism evidence="10 11">
    <name type="scientific">Thermophagus xiamenensis</name>
    <dbReference type="NCBI Taxonomy" id="385682"/>
    <lineage>
        <taxon>Bacteria</taxon>
        <taxon>Pseudomonadati</taxon>
        <taxon>Bacteroidota</taxon>
        <taxon>Bacteroidia</taxon>
        <taxon>Marinilabiliales</taxon>
        <taxon>Marinilabiliaceae</taxon>
        <taxon>Thermophagus</taxon>
    </lineage>
</organism>
<dbReference type="InterPro" id="IPR008969">
    <property type="entry name" value="CarboxyPept-like_regulatory"/>
</dbReference>
<dbReference type="PANTHER" id="PTHR30069">
    <property type="entry name" value="TONB-DEPENDENT OUTER MEMBRANE RECEPTOR"/>
    <property type="match status" value="1"/>
</dbReference>
<evidence type="ECO:0000313" key="10">
    <source>
        <dbReference type="EMBL" id="SFF04083.1"/>
    </source>
</evidence>
<evidence type="ECO:0000313" key="11">
    <source>
        <dbReference type="Proteomes" id="UP000181976"/>
    </source>
</evidence>
<dbReference type="NCBIfam" id="TIGR04056">
    <property type="entry name" value="OMP_RagA_SusC"/>
    <property type="match status" value="1"/>
</dbReference>
<keyword evidence="7 8" id="KW-0998">Cell outer membrane</keyword>
<evidence type="ECO:0000256" key="8">
    <source>
        <dbReference type="PROSITE-ProRule" id="PRU01360"/>
    </source>
</evidence>
<evidence type="ECO:0000256" key="6">
    <source>
        <dbReference type="ARBA" id="ARBA00023136"/>
    </source>
</evidence>
<dbReference type="PROSITE" id="PS52016">
    <property type="entry name" value="TONB_DEPENDENT_REC_3"/>
    <property type="match status" value="1"/>
</dbReference>
<dbReference type="GO" id="GO:0009279">
    <property type="term" value="C:cell outer membrane"/>
    <property type="evidence" value="ECO:0007669"/>
    <property type="project" value="UniProtKB-SubCell"/>
</dbReference>
<dbReference type="Gene3D" id="2.40.170.20">
    <property type="entry name" value="TonB-dependent receptor, beta-barrel domain"/>
    <property type="match status" value="1"/>
</dbReference>
<reference evidence="10 11" key="1">
    <citation type="submission" date="2016-10" db="EMBL/GenBank/DDBJ databases">
        <authorList>
            <person name="de Groot N.N."/>
        </authorList>
    </citation>
    <scope>NUCLEOTIDE SEQUENCE [LARGE SCALE GENOMIC DNA]</scope>
    <source>
        <strain evidence="10 11">DSM 19012</strain>
    </source>
</reference>
<dbReference type="InterPro" id="IPR036942">
    <property type="entry name" value="Beta-barrel_TonB_sf"/>
</dbReference>
<dbReference type="RefSeq" id="WP_029626603.1">
    <property type="nucleotide sequence ID" value="NZ_AFSL01000057.1"/>
</dbReference>
<evidence type="ECO:0000256" key="7">
    <source>
        <dbReference type="ARBA" id="ARBA00023237"/>
    </source>
</evidence>
<dbReference type="SUPFAM" id="SSF56935">
    <property type="entry name" value="Porins"/>
    <property type="match status" value="1"/>
</dbReference>
<dbReference type="STRING" id="385682.SAMN05444380_1297"/>
<keyword evidence="6 8" id="KW-0472">Membrane</keyword>
<evidence type="ECO:0000256" key="2">
    <source>
        <dbReference type="ARBA" id="ARBA00022448"/>
    </source>
</evidence>
<dbReference type="Gene3D" id="2.60.40.1120">
    <property type="entry name" value="Carboxypeptidase-like, regulatory domain"/>
    <property type="match status" value="1"/>
</dbReference>
<dbReference type="EMBL" id="FONA01000029">
    <property type="protein sequence ID" value="SFF04083.1"/>
    <property type="molecule type" value="Genomic_DNA"/>
</dbReference>
<dbReference type="AlphaFoldDB" id="A0A1I2FGG8"/>
<dbReference type="GO" id="GO:0044718">
    <property type="term" value="P:siderophore transmembrane transport"/>
    <property type="evidence" value="ECO:0007669"/>
    <property type="project" value="TreeGrafter"/>
</dbReference>
<dbReference type="PANTHER" id="PTHR30069:SF29">
    <property type="entry name" value="HEMOGLOBIN AND HEMOGLOBIN-HAPTOGLOBIN-BINDING PROTEIN 1-RELATED"/>
    <property type="match status" value="1"/>
</dbReference>
<dbReference type="Gene3D" id="2.170.130.10">
    <property type="entry name" value="TonB-dependent receptor, plug domain"/>
    <property type="match status" value="1"/>
</dbReference>
<dbReference type="InterPro" id="IPR039426">
    <property type="entry name" value="TonB-dep_rcpt-like"/>
</dbReference>
<feature type="domain" description="TonB-dependent receptor plug" evidence="9">
    <location>
        <begin position="117"/>
        <end position="224"/>
    </location>
</feature>
<dbReference type="eggNOG" id="COG1629">
    <property type="taxonomic scope" value="Bacteria"/>
</dbReference>
<dbReference type="GO" id="GO:0015344">
    <property type="term" value="F:siderophore uptake transmembrane transporter activity"/>
    <property type="evidence" value="ECO:0007669"/>
    <property type="project" value="TreeGrafter"/>
</dbReference>
<dbReference type="InterPro" id="IPR023996">
    <property type="entry name" value="TonB-dep_OMP_SusC/RagA"/>
</dbReference>
<dbReference type="NCBIfam" id="TIGR04057">
    <property type="entry name" value="SusC_RagA_signa"/>
    <property type="match status" value="1"/>
</dbReference>
<dbReference type="OrthoDB" id="1109428at2"/>
<evidence type="ECO:0000256" key="3">
    <source>
        <dbReference type="ARBA" id="ARBA00022452"/>
    </source>
</evidence>
<gene>
    <name evidence="10" type="ORF">SAMN05444380_1297</name>
</gene>
<accession>A0A1I2FGG8</accession>
<keyword evidence="2 8" id="KW-0813">Transport</keyword>
<dbReference type="InParanoid" id="A0A1I2FGG8"/>
<keyword evidence="11" id="KW-1185">Reference proteome</keyword>
<name>A0A1I2FGG8_9BACT</name>